<reference evidence="4 5" key="1">
    <citation type="submission" date="2016-11" db="EMBL/GenBank/DDBJ databases">
        <authorList>
            <person name="Jaros S."/>
            <person name="Januszkiewicz K."/>
            <person name="Wedrychowicz H."/>
        </authorList>
    </citation>
    <scope>NUCLEOTIDE SEQUENCE [LARGE SCALE GENOMIC DNA]</scope>
    <source>
        <strain evidence="4 5">NF2</strain>
    </source>
</reference>
<dbReference type="PANTHER" id="PTHR24134">
    <property type="entry name" value="ANKYRIN REPEAT-CONTAINING PROTEIN DDB_G0279043"/>
    <property type="match status" value="1"/>
</dbReference>
<dbReference type="RefSeq" id="WP_088906996.1">
    <property type="nucleotide sequence ID" value="NZ_CP018145.1"/>
</dbReference>
<keyword evidence="1" id="KW-0677">Repeat</keyword>
<dbReference type="Pfam" id="PF12796">
    <property type="entry name" value="Ank_2"/>
    <property type="match status" value="2"/>
</dbReference>
<dbReference type="PROSITE" id="PS50088">
    <property type="entry name" value="ANK_REPEAT"/>
    <property type="match status" value="2"/>
</dbReference>
<protein>
    <submittedName>
        <fullName evidence="4">Ankryin</fullName>
    </submittedName>
</protein>
<dbReference type="InterPro" id="IPR036770">
    <property type="entry name" value="Ankyrin_rpt-contain_sf"/>
</dbReference>
<dbReference type="PANTHER" id="PTHR24134:SF9">
    <property type="entry name" value="ANKYRIN REPEAT AND SOCS BOX PROTEIN 8"/>
    <property type="match status" value="1"/>
</dbReference>
<dbReference type="Gene3D" id="1.25.40.20">
    <property type="entry name" value="Ankyrin repeat-containing domain"/>
    <property type="match status" value="1"/>
</dbReference>
<dbReference type="PROSITE" id="PS50297">
    <property type="entry name" value="ANK_REP_REGION"/>
    <property type="match status" value="1"/>
</dbReference>
<dbReference type="SUPFAM" id="SSF48403">
    <property type="entry name" value="Ankyrin repeat"/>
    <property type="match status" value="1"/>
</dbReference>
<evidence type="ECO:0000313" key="5">
    <source>
        <dbReference type="Proteomes" id="UP000197781"/>
    </source>
</evidence>
<evidence type="ECO:0000256" key="1">
    <source>
        <dbReference type="ARBA" id="ARBA00022737"/>
    </source>
</evidence>
<dbReference type="SMART" id="SM00248">
    <property type="entry name" value="ANK"/>
    <property type="match status" value="4"/>
</dbReference>
<feature type="repeat" description="ANK" evidence="3">
    <location>
        <begin position="269"/>
        <end position="301"/>
    </location>
</feature>
<evidence type="ECO:0000256" key="2">
    <source>
        <dbReference type="ARBA" id="ARBA00023043"/>
    </source>
</evidence>
<dbReference type="AlphaFoldDB" id="A0A220MDX3"/>
<evidence type="ECO:0000256" key="3">
    <source>
        <dbReference type="PROSITE-ProRule" id="PRU00023"/>
    </source>
</evidence>
<dbReference type="Proteomes" id="UP000197781">
    <property type="component" value="Chromosome"/>
</dbReference>
<evidence type="ECO:0000313" key="4">
    <source>
        <dbReference type="EMBL" id="ASJ53152.1"/>
    </source>
</evidence>
<dbReference type="KEGG" id="bfm:BP422_06080"/>
<keyword evidence="2 3" id="KW-0040">ANK repeat</keyword>
<dbReference type="EMBL" id="CP018145">
    <property type="protein sequence ID" value="ASJ53152.1"/>
    <property type="molecule type" value="Genomic_DNA"/>
</dbReference>
<feature type="repeat" description="ANK" evidence="3">
    <location>
        <begin position="204"/>
        <end position="236"/>
    </location>
</feature>
<proteinExistence type="predicted"/>
<gene>
    <name evidence="4" type="ORF">BP422_06080</name>
</gene>
<dbReference type="InterPro" id="IPR002110">
    <property type="entry name" value="Ankyrin_rpt"/>
</dbReference>
<sequence length="335" mass="37823">MSIKLKRSLLFSVVIIICLATWTIVLQSMTESKVVSKSSKKNNHHQQKKIVVNKYNVKKEAEINQSIQETPIQEDLSVSNSNYDTVKDQEMNVVTNSNHKVPSQVDKTTFNTPTRFQPEVSMNLDYDQMNWLRTDPGANVVAISEEHMPSEEARQAKRELEASYLQFNVLHFAAAASDNEIDRLRLFLKAGMDPNAYMEIDEGYKRTALTFSVADGHLDGARFLLENGANPNFLSGQHSMMMLAVAQKNYDMVSELLAHGADPDLNYQNFRSPLMRAVQDNRLDIVQLLLDYGADPILATQYAPEHPTKLGTPIAEARMLGNREMIALLEAYIQD</sequence>
<name>A0A220MDX3_9BACL</name>
<organism evidence="4 5">
    <name type="scientific">Brevibacillus formosus</name>
    <dbReference type="NCBI Taxonomy" id="54913"/>
    <lineage>
        <taxon>Bacteria</taxon>
        <taxon>Bacillati</taxon>
        <taxon>Bacillota</taxon>
        <taxon>Bacilli</taxon>
        <taxon>Bacillales</taxon>
        <taxon>Paenibacillaceae</taxon>
        <taxon>Brevibacillus</taxon>
    </lineage>
</organism>
<accession>A0A220MDX3</accession>